<dbReference type="AlphaFoldDB" id="A0A2A2AJ44"/>
<dbReference type="EMBL" id="NSJB01000002">
    <property type="protein sequence ID" value="PAT37629.1"/>
    <property type="molecule type" value="Genomic_DNA"/>
</dbReference>
<keyword evidence="8" id="KW-1185">Reference proteome</keyword>
<dbReference type="GO" id="GO:0004519">
    <property type="term" value="F:endonuclease activity"/>
    <property type="evidence" value="ECO:0007669"/>
    <property type="project" value="UniProtKB-KW"/>
</dbReference>
<keyword evidence="3" id="KW-0227">DNA damage</keyword>
<evidence type="ECO:0000256" key="3">
    <source>
        <dbReference type="ARBA" id="ARBA00022763"/>
    </source>
</evidence>
<evidence type="ECO:0000313" key="7">
    <source>
        <dbReference type="EMBL" id="PAT37629.1"/>
    </source>
</evidence>
<keyword evidence="4" id="KW-0378">Hydrolase</keyword>
<keyword evidence="2 7" id="KW-0255">Endonuclease</keyword>
<evidence type="ECO:0000313" key="8">
    <source>
        <dbReference type="Proteomes" id="UP000218054"/>
    </source>
</evidence>
<proteinExistence type="inferred from homology"/>
<dbReference type="SUPFAM" id="SSF52980">
    <property type="entry name" value="Restriction endonuclease-like"/>
    <property type="match status" value="1"/>
</dbReference>
<protein>
    <submittedName>
        <fullName evidence="7">Very short patch repair endonuclease</fullName>
    </submittedName>
</protein>
<dbReference type="PIRSF" id="PIRSF018267">
    <property type="entry name" value="VSR_endonuc"/>
    <property type="match status" value="1"/>
</dbReference>
<comment type="caution">
    <text evidence="7">The sequence shown here is derived from an EMBL/GenBank/DDBJ whole genome shotgun (WGS) entry which is preliminary data.</text>
</comment>
<dbReference type="GO" id="GO:0016787">
    <property type="term" value="F:hydrolase activity"/>
    <property type="evidence" value="ECO:0007669"/>
    <property type="project" value="UniProtKB-KW"/>
</dbReference>
<keyword evidence="1" id="KW-0540">Nuclease</keyword>
<evidence type="ECO:0000256" key="5">
    <source>
        <dbReference type="ARBA" id="ARBA00023204"/>
    </source>
</evidence>
<dbReference type="InterPro" id="IPR004603">
    <property type="entry name" value="DNA_mismatch_endonuc_vsr"/>
</dbReference>
<dbReference type="NCBIfam" id="TIGR00632">
    <property type="entry name" value="vsr"/>
    <property type="match status" value="1"/>
</dbReference>
<evidence type="ECO:0000256" key="4">
    <source>
        <dbReference type="ARBA" id="ARBA00022801"/>
    </source>
</evidence>
<accession>A0A2A2AJ44</accession>
<reference evidence="7 8" key="1">
    <citation type="submission" date="2017-08" db="EMBL/GenBank/DDBJ databases">
        <title>WGS of Clinical strains of the CDC Group NO-1 linked to zoonotic infections in humans.</title>
        <authorList>
            <person name="Bernier A.-M."/>
            <person name="Bernard K."/>
        </authorList>
    </citation>
    <scope>NUCLEOTIDE SEQUENCE [LARGE SCALE GENOMIC DNA]</scope>
    <source>
        <strain evidence="7 8">NML00-0135</strain>
    </source>
</reference>
<gene>
    <name evidence="7" type="ORF">CK625_04955</name>
</gene>
<evidence type="ECO:0000256" key="1">
    <source>
        <dbReference type="ARBA" id="ARBA00022722"/>
    </source>
</evidence>
<sequence length="124" mass="14660">MLAVRKRNTPPELRVRRVLHAIGYRYRLHRKDLPGTPDIVLPRHRKIVLVHGCFWHGHENCKKSKLPTNNAKIWATKIKGNRLRDQRNIAALNTLGWEVLIIWECETRDPLCLEALLRDFFDNH</sequence>
<dbReference type="Pfam" id="PF03852">
    <property type="entry name" value="Vsr"/>
    <property type="match status" value="1"/>
</dbReference>
<evidence type="ECO:0000256" key="2">
    <source>
        <dbReference type="ARBA" id="ARBA00022759"/>
    </source>
</evidence>
<dbReference type="GO" id="GO:0006298">
    <property type="term" value="P:mismatch repair"/>
    <property type="evidence" value="ECO:0007669"/>
    <property type="project" value="InterPro"/>
</dbReference>
<dbReference type="Proteomes" id="UP000218054">
    <property type="component" value="Unassembled WGS sequence"/>
</dbReference>
<comment type="similarity">
    <text evidence="6">Belongs to the Vsr family.</text>
</comment>
<dbReference type="Gene3D" id="3.40.960.10">
    <property type="entry name" value="VSR Endonuclease"/>
    <property type="match status" value="1"/>
</dbReference>
<dbReference type="InterPro" id="IPR011335">
    <property type="entry name" value="Restrct_endonuc-II-like"/>
</dbReference>
<organism evidence="7 8">
    <name type="scientific">Vandammella animalimorsus</name>
    <dbReference type="NCBI Taxonomy" id="2029117"/>
    <lineage>
        <taxon>Bacteria</taxon>
        <taxon>Pseudomonadati</taxon>
        <taxon>Pseudomonadota</taxon>
        <taxon>Betaproteobacteria</taxon>
        <taxon>Burkholderiales</taxon>
        <taxon>Comamonadaceae</taxon>
        <taxon>Vandammella</taxon>
    </lineage>
</organism>
<dbReference type="CDD" id="cd00221">
    <property type="entry name" value="Vsr"/>
    <property type="match status" value="1"/>
</dbReference>
<evidence type="ECO:0000256" key="6">
    <source>
        <dbReference type="ARBA" id="ARBA00029466"/>
    </source>
</evidence>
<name>A0A2A2AJ44_9BURK</name>
<keyword evidence="5" id="KW-0234">DNA repair</keyword>